<dbReference type="GO" id="GO:0006353">
    <property type="term" value="P:DNA-templated transcription termination"/>
    <property type="evidence" value="ECO:0007669"/>
    <property type="project" value="InterPro"/>
</dbReference>
<dbReference type="PANTHER" id="PTHR11078:SF3">
    <property type="entry name" value="ANTITERMINATION NUSB DOMAIN-CONTAINING PROTEIN"/>
    <property type="match status" value="1"/>
</dbReference>
<evidence type="ECO:0000256" key="4">
    <source>
        <dbReference type="ARBA" id="ARBA00023015"/>
    </source>
</evidence>
<comment type="similarity">
    <text evidence="1">Belongs to the NusB family.</text>
</comment>
<feature type="domain" description="NusB/RsmB/TIM44" evidence="6">
    <location>
        <begin position="5"/>
        <end position="125"/>
    </location>
</feature>
<evidence type="ECO:0000259" key="6">
    <source>
        <dbReference type="Pfam" id="PF01029"/>
    </source>
</evidence>
<dbReference type="Gene3D" id="1.10.940.10">
    <property type="entry name" value="NusB-like"/>
    <property type="match status" value="1"/>
</dbReference>
<organism evidence="7 8">
    <name type="scientific">Stecheria intestinalis</name>
    <dbReference type="NCBI Taxonomy" id="2606630"/>
    <lineage>
        <taxon>Bacteria</taxon>
        <taxon>Bacillati</taxon>
        <taxon>Bacillota</taxon>
        <taxon>Erysipelotrichia</taxon>
        <taxon>Erysipelotrichales</taxon>
        <taxon>Erysipelotrichaceae</taxon>
        <taxon>Stecheria</taxon>
    </lineage>
</organism>
<evidence type="ECO:0000256" key="1">
    <source>
        <dbReference type="ARBA" id="ARBA00005952"/>
    </source>
</evidence>
<dbReference type="InterPro" id="IPR006027">
    <property type="entry name" value="NusB_RsmB_TIM44"/>
</dbReference>
<dbReference type="PANTHER" id="PTHR11078">
    <property type="entry name" value="N UTILIZATION SUBSTANCE PROTEIN B-RELATED"/>
    <property type="match status" value="1"/>
</dbReference>
<dbReference type="GO" id="GO:0005829">
    <property type="term" value="C:cytosol"/>
    <property type="evidence" value="ECO:0007669"/>
    <property type="project" value="TreeGrafter"/>
</dbReference>
<proteinExistence type="inferred from homology"/>
<evidence type="ECO:0000256" key="5">
    <source>
        <dbReference type="ARBA" id="ARBA00023163"/>
    </source>
</evidence>
<protein>
    <submittedName>
        <fullName evidence="7">Transcription antitermination factor NusB</fullName>
    </submittedName>
</protein>
<dbReference type="InterPro" id="IPR011605">
    <property type="entry name" value="NusB_fam"/>
</dbReference>
<evidence type="ECO:0000256" key="2">
    <source>
        <dbReference type="ARBA" id="ARBA00022814"/>
    </source>
</evidence>
<keyword evidence="4" id="KW-0805">Transcription regulation</keyword>
<keyword evidence="8" id="KW-1185">Reference proteome</keyword>
<dbReference type="InterPro" id="IPR035926">
    <property type="entry name" value="NusB-like_sf"/>
</dbReference>
<dbReference type="GO" id="GO:0003723">
    <property type="term" value="F:RNA binding"/>
    <property type="evidence" value="ECO:0007669"/>
    <property type="project" value="UniProtKB-KW"/>
</dbReference>
<dbReference type="SUPFAM" id="SSF48013">
    <property type="entry name" value="NusB-like"/>
    <property type="match status" value="1"/>
</dbReference>
<reference evidence="7 8" key="1">
    <citation type="submission" date="2019-08" db="EMBL/GenBank/DDBJ databases">
        <title>In-depth cultivation of the pig gut microbiome towards novel bacterial diversity and tailored functional studies.</title>
        <authorList>
            <person name="Wylensek D."/>
            <person name="Hitch T.C.A."/>
            <person name="Clavel T."/>
        </authorList>
    </citation>
    <scope>NUCLEOTIDE SEQUENCE [LARGE SCALE GENOMIC DNA]</scope>
    <source>
        <strain evidence="7 8">Oil+RF-744-GAM-WT-6</strain>
    </source>
</reference>
<gene>
    <name evidence="7" type="primary">nusB</name>
    <name evidence="7" type="ORF">FYJ51_00930</name>
</gene>
<name>A0A7X2NPZ8_9FIRM</name>
<keyword evidence="5" id="KW-0804">Transcription</keyword>
<dbReference type="AlphaFoldDB" id="A0A7X2NPZ8"/>
<sequence length="125" mass="14449">MNRHENREKAMITVYQNLIVPRDPDELIQDNFPEGALSEDPYISDVIHTAIANTDRYHGYIDRVLEGWTFDRLGYLEQAILLCGCAEFDLKQIEAAVIIDEYVRLAKKYCDPDSFKLINGVLDRI</sequence>
<evidence type="ECO:0000313" key="8">
    <source>
        <dbReference type="Proteomes" id="UP000461880"/>
    </source>
</evidence>
<dbReference type="NCBIfam" id="TIGR01951">
    <property type="entry name" value="nusB"/>
    <property type="match status" value="1"/>
</dbReference>
<comment type="caution">
    <text evidence="7">The sequence shown here is derived from an EMBL/GenBank/DDBJ whole genome shotgun (WGS) entry which is preliminary data.</text>
</comment>
<evidence type="ECO:0000313" key="7">
    <source>
        <dbReference type="EMBL" id="MSS57477.1"/>
    </source>
</evidence>
<dbReference type="EMBL" id="VUMN01000001">
    <property type="protein sequence ID" value="MSS57477.1"/>
    <property type="molecule type" value="Genomic_DNA"/>
</dbReference>
<keyword evidence="3" id="KW-0694">RNA-binding</keyword>
<keyword evidence="2" id="KW-0889">Transcription antitermination</keyword>
<dbReference type="GO" id="GO:0031564">
    <property type="term" value="P:transcription antitermination"/>
    <property type="evidence" value="ECO:0007669"/>
    <property type="project" value="UniProtKB-KW"/>
</dbReference>
<dbReference type="Pfam" id="PF01029">
    <property type="entry name" value="NusB"/>
    <property type="match status" value="1"/>
</dbReference>
<accession>A0A7X2NPZ8</accession>
<dbReference type="RefSeq" id="WP_105303738.1">
    <property type="nucleotide sequence ID" value="NZ_JAQXPC010000025.1"/>
</dbReference>
<evidence type="ECO:0000256" key="3">
    <source>
        <dbReference type="ARBA" id="ARBA00022884"/>
    </source>
</evidence>
<dbReference type="Proteomes" id="UP000461880">
    <property type="component" value="Unassembled WGS sequence"/>
</dbReference>